<dbReference type="EMBL" id="KZ819527">
    <property type="protein sequence ID" value="PWN38842.1"/>
    <property type="molecule type" value="Genomic_DNA"/>
</dbReference>
<sequence length="127" mass="14219">MTMTLFALQVVSHSDCTLLKSEGTHNIRRLSKRGLASETRREAQKIRASRIQSHVFFGIEMLGILLTANGSRTARATRSTRALPDQLPLDLPLHSTRHTRRDSRVRKARSVRANTGIQIVNDGKGFT</sequence>
<keyword evidence="2" id="KW-1185">Reference proteome</keyword>
<proteinExistence type="predicted"/>
<dbReference type="RefSeq" id="XP_025366002.1">
    <property type="nucleotide sequence ID" value="XM_025517556.1"/>
</dbReference>
<dbReference type="GeneID" id="37039426"/>
<gene>
    <name evidence="1" type="ORF">IE81DRAFT_70125</name>
</gene>
<evidence type="ECO:0000313" key="1">
    <source>
        <dbReference type="EMBL" id="PWN38842.1"/>
    </source>
</evidence>
<accession>A0A316VMN5</accession>
<protein>
    <submittedName>
        <fullName evidence="1">Uncharacterized protein</fullName>
    </submittedName>
</protein>
<reference evidence="1 2" key="1">
    <citation type="journal article" date="2018" name="Mol. Biol. Evol.">
        <title>Broad Genomic Sampling Reveals a Smut Pathogenic Ancestry of the Fungal Clade Ustilaginomycotina.</title>
        <authorList>
            <person name="Kijpornyongpan T."/>
            <person name="Mondo S.J."/>
            <person name="Barry K."/>
            <person name="Sandor L."/>
            <person name="Lee J."/>
            <person name="Lipzen A."/>
            <person name="Pangilinan J."/>
            <person name="LaButti K."/>
            <person name="Hainaut M."/>
            <person name="Henrissat B."/>
            <person name="Grigoriev I.V."/>
            <person name="Spatafora J.W."/>
            <person name="Aime M.C."/>
        </authorList>
    </citation>
    <scope>NUCLEOTIDE SEQUENCE [LARGE SCALE GENOMIC DNA]</scope>
    <source>
        <strain evidence="1 2">MCA 4658</strain>
    </source>
</reference>
<evidence type="ECO:0000313" key="2">
    <source>
        <dbReference type="Proteomes" id="UP000245783"/>
    </source>
</evidence>
<dbReference type="InParanoid" id="A0A316VMN5"/>
<organism evidence="1 2">
    <name type="scientific">Ceraceosorus guamensis</name>
    <dbReference type="NCBI Taxonomy" id="1522189"/>
    <lineage>
        <taxon>Eukaryota</taxon>
        <taxon>Fungi</taxon>
        <taxon>Dikarya</taxon>
        <taxon>Basidiomycota</taxon>
        <taxon>Ustilaginomycotina</taxon>
        <taxon>Exobasidiomycetes</taxon>
        <taxon>Ceraceosorales</taxon>
        <taxon>Ceraceosoraceae</taxon>
        <taxon>Ceraceosorus</taxon>
    </lineage>
</organism>
<dbReference type="AlphaFoldDB" id="A0A316VMN5"/>
<dbReference type="Proteomes" id="UP000245783">
    <property type="component" value="Unassembled WGS sequence"/>
</dbReference>
<name>A0A316VMN5_9BASI</name>